<comment type="caution">
    <text evidence="3">The sequence shown here is derived from an EMBL/GenBank/DDBJ whole genome shotgun (WGS) entry which is preliminary data.</text>
</comment>
<dbReference type="AlphaFoldDB" id="A0AAV3PH53"/>
<evidence type="ECO:0000256" key="1">
    <source>
        <dbReference type="SAM" id="MobiDB-lite"/>
    </source>
</evidence>
<feature type="compositionally biased region" description="Basic residues" evidence="1">
    <location>
        <begin position="119"/>
        <end position="133"/>
    </location>
</feature>
<dbReference type="PANTHER" id="PTHR45376:SF5">
    <property type="entry name" value="CHAPERONE DNAJ-DOMAIN SUPERFAMILY PROTEIN"/>
    <property type="match status" value="1"/>
</dbReference>
<dbReference type="Proteomes" id="UP001454036">
    <property type="component" value="Unassembled WGS sequence"/>
</dbReference>
<dbReference type="PROSITE" id="PS50076">
    <property type="entry name" value="DNAJ_2"/>
    <property type="match status" value="1"/>
</dbReference>
<feature type="domain" description="J" evidence="2">
    <location>
        <begin position="213"/>
        <end position="274"/>
    </location>
</feature>
<proteinExistence type="predicted"/>
<organism evidence="3 4">
    <name type="scientific">Lithospermum erythrorhizon</name>
    <name type="common">Purple gromwell</name>
    <name type="synonym">Lithospermum officinale var. erythrorhizon</name>
    <dbReference type="NCBI Taxonomy" id="34254"/>
    <lineage>
        <taxon>Eukaryota</taxon>
        <taxon>Viridiplantae</taxon>
        <taxon>Streptophyta</taxon>
        <taxon>Embryophyta</taxon>
        <taxon>Tracheophyta</taxon>
        <taxon>Spermatophyta</taxon>
        <taxon>Magnoliopsida</taxon>
        <taxon>eudicotyledons</taxon>
        <taxon>Gunneridae</taxon>
        <taxon>Pentapetalae</taxon>
        <taxon>asterids</taxon>
        <taxon>lamiids</taxon>
        <taxon>Boraginales</taxon>
        <taxon>Boraginaceae</taxon>
        <taxon>Boraginoideae</taxon>
        <taxon>Lithospermeae</taxon>
        <taxon>Lithospermum</taxon>
    </lineage>
</organism>
<evidence type="ECO:0000259" key="2">
    <source>
        <dbReference type="PROSITE" id="PS50076"/>
    </source>
</evidence>
<dbReference type="Gene3D" id="1.10.287.110">
    <property type="entry name" value="DnaJ domain"/>
    <property type="match status" value="1"/>
</dbReference>
<dbReference type="InterPro" id="IPR036869">
    <property type="entry name" value="J_dom_sf"/>
</dbReference>
<keyword evidence="4" id="KW-1185">Reference proteome</keyword>
<feature type="region of interest" description="Disordered" evidence="1">
    <location>
        <begin position="90"/>
        <end position="133"/>
    </location>
</feature>
<sequence>MMQAVLPKWKSSFILKRIIIQSTNSIEIAHFGYFHSTVPSLEKWKAKWKNSDTRKCEQPSKKYIRYATRQKRADTKKALKDMLYRNGFANMSSEPFPEMNEKYEDEEADNSDKQPRSKASARRRTRAMKAKRHLKQRREDFFGRFDESANIFQATFGNRSYTWAFRSWEDPPSQSSTTGFEWRERSKWSRRKLNESDIESESDSESCFVWKDTDRSVLGLPAKGPLKIDDVKNAFRLAALKWHPDRHQGPTQPSAAEKFRRCVDAYKSLCDALSTA</sequence>
<name>A0AAV3PH53_LITER</name>
<evidence type="ECO:0000313" key="4">
    <source>
        <dbReference type="Proteomes" id="UP001454036"/>
    </source>
</evidence>
<evidence type="ECO:0000313" key="3">
    <source>
        <dbReference type="EMBL" id="GAA0149478.1"/>
    </source>
</evidence>
<dbReference type="SUPFAM" id="SSF46565">
    <property type="entry name" value="Chaperone J-domain"/>
    <property type="match status" value="1"/>
</dbReference>
<dbReference type="PANTHER" id="PTHR45376">
    <property type="entry name" value="CHAPERONE DNAJ-DOMAIN SUPERFAMILY PROTEIN-RELATED"/>
    <property type="match status" value="1"/>
</dbReference>
<protein>
    <submittedName>
        <fullName evidence="3">Chaperone</fullName>
    </submittedName>
</protein>
<dbReference type="InterPro" id="IPR001623">
    <property type="entry name" value="DnaJ_domain"/>
</dbReference>
<dbReference type="SMART" id="SM00271">
    <property type="entry name" value="DnaJ"/>
    <property type="match status" value="1"/>
</dbReference>
<accession>A0AAV3PH53</accession>
<dbReference type="EMBL" id="BAABME010001411">
    <property type="protein sequence ID" value="GAA0149478.1"/>
    <property type="molecule type" value="Genomic_DNA"/>
</dbReference>
<reference evidence="3 4" key="1">
    <citation type="submission" date="2024-01" db="EMBL/GenBank/DDBJ databases">
        <title>The complete chloroplast genome sequence of Lithospermum erythrorhizon: insights into the phylogenetic relationship among Boraginaceae species and the maternal lineages of purple gromwells.</title>
        <authorList>
            <person name="Okada T."/>
            <person name="Watanabe K."/>
        </authorList>
    </citation>
    <scope>NUCLEOTIDE SEQUENCE [LARGE SCALE GENOMIC DNA]</scope>
</reference>
<dbReference type="Pfam" id="PF00226">
    <property type="entry name" value="DnaJ"/>
    <property type="match status" value="1"/>
</dbReference>
<gene>
    <name evidence="3" type="ORF">LIER_08637</name>
</gene>
<dbReference type="CDD" id="cd06257">
    <property type="entry name" value="DnaJ"/>
    <property type="match status" value="1"/>
</dbReference>